<proteinExistence type="predicted"/>
<organism evidence="2">
    <name type="scientific">Tanacetum cinerariifolium</name>
    <name type="common">Dalmatian daisy</name>
    <name type="synonym">Chrysanthemum cinerariifolium</name>
    <dbReference type="NCBI Taxonomy" id="118510"/>
    <lineage>
        <taxon>Eukaryota</taxon>
        <taxon>Viridiplantae</taxon>
        <taxon>Streptophyta</taxon>
        <taxon>Embryophyta</taxon>
        <taxon>Tracheophyta</taxon>
        <taxon>Spermatophyta</taxon>
        <taxon>Magnoliopsida</taxon>
        <taxon>eudicotyledons</taxon>
        <taxon>Gunneridae</taxon>
        <taxon>Pentapetalae</taxon>
        <taxon>asterids</taxon>
        <taxon>campanulids</taxon>
        <taxon>Asterales</taxon>
        <taxon>Asteraceae</taxon>
        <taxon>Asteroideae</taxon>
        <taxon>Anthemideae</taxon>
        <taxon>Anthemidinae</taxon>
        <taxon>Tanacetum</taxon>
    </lineage>
</organism>
<reference evidence="2" key="1">
    <citation type="journal article" date="2019" name="Sci. Rep.">
        <title>Draft genome of Tanacetum cinerariifolium, the natural source of mosquito coil.</title>
        <authorList>
            <person name="Yamashiro T."/>
            <person name="Shiraishi A."/>
            <person name="Satake H."/>
            <person name="Nakayama K."/>
        </authorList>
    </citation>
    <scope>NUCLEOTIDE SEQUENCE</scope>
</reference>
<protein>
    <submittedName>
        <fullName evidence="2">Uncharacterized protein</fullName>
    </submittedName>
</protein>
<dbReference type="AlphaFoldDB" id="A0A699VNR4"/>
<accession>A0A699VNR4</accession>
<evidence type="ECO:0000256" key="1">
    <source>
        <dbReference type="SAM" id="MobiDB-lite"/>
    </source>
</evidence>
<gene>
    <name evidence="2" type="ORF">Tci_907878</name>
</gene>
<evidence type="ECO:0000313" key="2">
    <source>
        <dbReference type="EMBL" id="GFD35909.1"/>
    </source>
</evidence>
<feature type="non-terminal residue" evidence="2">
    <location>
        <position position="1"/>
    </location>
</feature>
<name>A0A699VNR4_TANCI</name>
<sequence length="58" mass="5935">SSKSLSNVSSGVSEPGTLVSEDGDLEAKELGVTAGEPSEMFVVECEPLAFLGAWAAFT</sequence>
<feature type="compositionally biased region" description="Low complexity" evidence="1">
    <location>
        <begin position="1"/>
        <end position="13"/>
    </location>
</feature>
<feature type="region of interest" description="Disordered" evidence="1">
    <location>
        <begin position="1"/>
        <end position="31"/>
    </location>
</feature>
<comment type="caution">
    <text evidence="2">The sequence shown here is derived from an EMBL/GenBank/DDBJ whole genome shotgun (WGS) entry which is preliminary data.</text>
</comment>
<dbReference type="EMBL" id="BKCJ011464673">
    <property type="protein sequence ID" value="GFD35909.1"/>
    <property type="molecule type" value="Genomic_DNA"/>
</dbReference>